<dbReference type="RefSeq" id="WP_187660391.1">
    <property type="nucleotide sequence ID" value="NZ_JACTAB010000004.1"/>
</dbReference>
<proteinExistence type="predicted"/>
<evidence type="ECO:0008006" key="4">
    <source>
        <dbReference type="Google" id="ProtNLM"/>
    </source>
</evidence>
<evidence type="ECO:0000313" key="2">
    <source>
        <dbReference type="EMBL" id="MEK8179915.1"/>
    </source>
</evidence>
<feature type="signal peptide" evidence="1">
    <location>
        <begin position="1"/>
        <end position="24"/>
    </location>
</feature>
<keyword evidence="1" id="KW-0732">Signal</keyword>
<dbReference type="PROSITE" id="PS51257">
    <property type="entry name" value="PROKAR_LIPOPROTEIN"/>
    <property type="match status" value="1"/>
</dbReference>
<evidence type="ECO:0000256" key="1">
    <source>
        <dbReference type="SAM" id="SignalP"/>
    </source>
</evidence>
<sequence>MKHLKRFSLIAVLFLLLSCSSDDTSNQPTSITIGNYILHFESKFVLEELAGTDSYVGSITGSGITLYFDYGYYTVPLTNLPSDTYVVTEDELNGHYRQIVQAIHPETNPTQIHLYNISEAGTLPLYNSLTVYTNNLSAAQQALVMEVFNTIEITE</sequence>
<dbReference type="Proteomes" id="UP001491349">
    <property type="component" value="Unassembled WGS sequence"/>
</dbReference>
<keyword evidence="3" id="KW-1185">Reference proteome</keyword>
<gene>
    <name evidence="2" type="ORF">WMW71_06135</name>
</gene>
<organism evidence="2 3">
    <name type="scientific">Flavobacterium buctense</name>
    <dbReference type="NCBI Taxonomy" id="1648146"/>
    <lineage>
        <taxon>Bacteria</taxon>
        <taxon>Pseudomonadati</taxon>
        <taxon>Bacteroidota</taxon>
        <taxon>Flavobacteriia</taxon>
        <taxon>Flavobacteriales</taxon>
        <taxon>Flavobacteriaceae</taxon>
        <taxon>Flavobacterium</taxon>
    </lineage>
</organism>
<protein>
    <recommendedName>
        <fullName evidence="4">Lipoprotein</fullName>
    </recommendedName>
</protein>
<dbReference type="EMBL" id="JBBPCB010000003">
    <property type="protein sequence ID" value="MEK8179915.1"/>
    <property type="molecule type" value="Genomic_DNA"/>
</dbReference>
<evidence type="ECO:0000313" key="3">
    <source>
        <dbReference type="Proteomes" id="UP001491349"/>
    </source>
</evidence>
<name>A0ABU9E1L4_9FLAO</name>
<comment type="caution">
    <text evidence="2">The sequence shown here is derived from an EMBL/GenBank/DDBJ whole genome shotgun (WGS) entry which is preliminary data.</text>
</comment>
<accession>A0ABU9E1L4</accession>
<feature type="chain" id="PRO_5045845599" description="Lipoprotein" evidence="1">
    <location>
        <begin position="25"/>
        <end position="155"/>
    </location>
</feature>
<reference evidence="2 3" key="1">
    <citation type="submission" date="2024-04" db="EMBL/GenBank/DDBJ databases">
        <title>draft genome sequnece of Flavobacterium buctense JCM 30750.</title>
        <authorList>
            <person name="Kim D.-U."/>
        </authorList>
    </citation>
    <scope>NUCLEOTIDE SEQUENCE [LARGE SCALE GENOMIC DNA]</scope>
    <source>
        <strain evidence="2 3">JCM 30750</strain>
    </source>
</reference>